<dbReference type="SMART" id="SM00267">
    <property type="entry name" value="GGDEF"/>
    <property type="match status" value="1"/>
</dbReference>
<dbReference type="PANTHER" id="PTHR44757">
    <property type="entry name" value="DIGUANYLATE CYCLASE DGCP"/>
    <property type="match status" value="1"/>
</dbReference>
<feature type="domain" description="EAL" evidence="3">
    <location>
        <begin position="309"/>
        <end position="562"/>
    </location>
</feature>
<dbReference type="InterPro" id="IPR001633">
    <property type="entry name" value="EAL_dom"/>
</dbReference>
<dbReference type="Gene3D" id="3.40.50.2300">
    <property type="match status" value="1"/>
</dbReference>
<feature type="domain" description="GGDEF" evidence="4">
    <location>
        <begin position="166"/>
        <end position="300"/>
    </location>
</feature>
<dbReference type="PROSITE" id="PS50883">
    <property type="entry name" value="EAL"/>
    <property type="match status" value="1"/>
</dbReference>
<evidence type="ECO:0000259" key="4">
    <source>
        <dbReference type="PROSITE" id="PS50887"/>
    </source>
</evidence>
<dbReference type="Gene3D" id="3.30.70.270">
    <property type="match status" value="1"/>
</dbReference>
<feature type="domain" description="Response regulatory" evidence="2">
    <location>
        <begin position="11"/>
        <end position="126"/>
    </location>
</feature>
<dbReference type="SMART" id="SM00448">
    <property type="entry name" value="REC"/>
    <property type="match status" value="1"/>
</dbReference>
<dbReference type="SUPFAM" id="SSF141868">
    <property type="entry name" value="EAL domain-like"/>
    <property type="match status" value="1"/>
</dbReference>
<dbReference type="InterPro" id="IPR029787">
    <property type="entry name" value="Nucleotide_cyclase"/>
</dbReference>
<comment type="caution">
    <text evidence="5">The sequence shown here is derived from an EMBL/GenBank/DDBJ whole genome shotgun (WGS) entry which is preliminary data.</text>
</comment>
<dbReference type="SMART" id="SM00052">
    <property type="entry name" value="EAL"/>
    <property type="match status" value="1"/>
</dbReference>
<dbReference type="InterPro" id="IPR052155">
    <property type="entry name" value="Biofilm_reg_signaling"/>
</dbReference>
<feature type="modified residue" description="4-aspartylphosphate" evidence="1">
    <location>
        <position position="59"/>
    </location>
</feature>
<dbReference type="Pfam" id="PF00072">
    <property type="entry name" value="Response_reg"/>
    <property type="match status" value="1"/>
</dbReference>
<dbReference type="Gene3D" id="3.20.20.450">
    <property type="entry name" value="EAL domain"/>
    <property type="match status" value="1"/>
</dbReference>
<keyword evidence="6" id="KW-1185">Reference proteome</keyword>
<dbReference type="NCBIfam" id="TIGR00254">
    <property type="entry name" value="GGDEF"/>
    <property type="match status" value="1"/>
</dbReference>
<organism evidence="5 6">
    <name type="scientific">Ectopseudomonas khazarica</name>
    <dbReference type="NCBI Taxonomy" id="2502979"/>
    <lineage>
        <taxon>Bacteria</taxon>
        <taxon>Pseudomonadati</taxon>
        <taxon>Pseudomonadota</taxon>
        <taxon>Gammaproteobacteria</taxon>
        <taxon>Pseudomonadales</taxon>
        <taxon>Pseudomonadaceae</taxon>
        <taxon>Ectopseudomonas</taxon>
    </lineage>
</organism>
<dbReference type="InterPro" id="IPR011006">
    <property type="entry name" value="CheY-like_superfamily"/>
</dbReference>
<dbReference type="RefSeq" id="WP_395273988.1">
    <property type="nucleotide sequence ID" value="NZ_JBHEGD010000002.1"/>
</dbReference>
<dbReference type="PROSITE" id="PS50110">
    <property type="entry name" value="RESPONSE_REGULATORY"/>
    <property type="match status" value="1"/>
</dbReference>
<dbReference type="Proteomes" id="UP001609932">
    <property type="component" value="Unassembled WGS sequence"/>
</dbReference>
<keyword evidence="1" id="KW-0597">Phosphoprotein</keyword>
<evidence type="ECO:0000259" key="2">
    <source>
        <dbReference type="PROSITE" id="PS50110"/>
    </source>
</evidence>
<dbReference type="PROSITE" id="PS50887">
    <property type="entry name" value="GGDEF"/>
    <property type="match status" value="1"/>
</dbReference>
<dbReference type="SUPFAM" id="SSF55073">
    <property type="entry name" value="Nucleotide cyclase"/>
    <property type="match status" value="1"/>
</dbReference>
<dbReference type="InterPro" id="IPR001789">
    <property type="entry name" value="Sig_transdc_resp-reg_receiver"/>
</dbReference>
<dbReference type="SUPFAM" id="SSF52172">
    <property type="entry name" value="CheY-like"/>
    <property type="match status" value="1"/>
</dbReference>
<evidence type="ECO:0000313" key="5">
    <source>
        <dbReference type="EMBL" id="MFH6601728.1"/>
    </source>
</evidence>
<sequence length="566" mass="63470">MPQKALRENFVILVVDDQVSDAEVLREAVARLGKVHVANTSQRALDLARRFRPDVVLLDILMPDLDGLALCREMKADPKVCDAAIIFVTAHSQPRMQIRALESGGVDFVQKPIDVAIVRARVRAHLNLRRQANRLAYFDALSGLPNRILLVDRLNQAVLHAQRSGTSASLVLINLDDFKSINNHSGHMLGDRILHEVASRLEGLTDVHIDTIARPMGDEFAILLTNLEKTDSIGPLVENILNELSHPLYIEKTRFDLSACAGVSVYPEDSKNHYELFSHAEATMYEAKKLGRSRYRFFSEALEATARARLLLERHIRHALEQRIFEVFYQPMYSFSQGSFCRMEALIRWRQADGSLISPNEFIPVAENTGLIIPLGSHVLQRACLDALKLMRAGFTIPVSVNISAVQFREENFLEMVLGTLNESGLPAEMLELEITEGVLATDMAWTSKVLEELRANGIRVAIDDFGTGYSSLAYLKRLPIDVLKIDQGFVREMLSDKSDADIVHAIVRMGQALNLELVAEGVENEQQARKLMELGCDVLQGYLYARPSPFEELEELLQSQHVKLA</sequence>
<dbReference type="InterPro" id="IPR043128">
    <property type="entry name" value="Rev_trsase/Diguanyl_cyclase"/>
</dbReference>
<dbReference type="EMBL" id="JBHEGD010000002">
    <property type="protein sequence ID" value="MFH6601728.1"/>
    <property type="molecule type" value="Genomic_DNA"/>
</dbReference>
<evidence type="ECO:0000256" key="1">
    <source>
        <dbReference type="PROSITE-ProRule" id="PRU00169"/>
    </source>
</evidence>
<dbReference type="Pfam" id="PF00990">
    <property type="entry name" value="GGDEF"/>
    <property type="match status" value="1"/>
</dbReference>
<evidence type="ECO:0000259" key="3">
    <source>
        <dbReference type="PROSITE" id="PS50883"/>
    </source>
</evidence>
<dbReference type="PANTHER" id="PTHR44757:SF2">
    <property type="entry name" value="BIOFILM ARCHITECTURE MAINTENANCE PROTEIN MBAA"/>
    <property type="match status" value="1"/>
</dbReference>
<name>A0ABW7MJI6_9GAMM</name>
<accession>A0ABW7MJI6</accession>
<dbReference type="InterPro" id="IPR000160">
    <property type="entry name" value="GGDEF_dom"/>
</dbReference>
<proteinExistence type="predicted"/>
<dbReference type="InterPro" id="IPR035919">
    <property type="entry name" value="EAL_sf"/>
</dbReference>
<dbReference type="CDD" id="cd01949">
    <property type="entry name" value="GGDEF"/>
    <property type="match status" value="1"/>
</dbReference>
<dbReference type="CDD" id="cd01948">
    <property type="entry name" value="EAL"/>
    <property type="match status" value="1"/>
</dbReference>
<evidence type="ECO:0000313" key="6">
    <source>
        <dbReference type="Proteomes" id="UP001609932"/>
    </source>
</evidence>
<protein>
    <submittedName>
        <fullName evidence="5">Bifunctional diguanylate cyclase/phosphodiesterase</fullName>
    </submittedName>
</protein>
<gene>
    <name evidence="5" type="ORF">ACEVAQ_23790</name>
</gene>
<reference evidence="5 6" key="1">
    <citation type="submission" date="2024-09" db="EMBL/GenBank/DDBJ databases">
        <title>Elucidation of the Bokeelamides from Bacteria Associated with Moon Snail Egg Collars.</title>
        <authorList>
            <person name="Campbell R."/>
            <person name="Piedl K."/>
            <person name="Mevers E."/>
        </authorList>
    </citation>
    <scope>NUCLEOTIDE SEQUENCE [LARGE SCALE GENOMIC DNA]</scope>
    <source>
        <strain evidence="5 6">EM133</strain>
    </source>
</reference>
<dbReference type="Pfam" id="PF00563">
    <property type="entry name" value="EAL"/>
    <property type="match status" value="1"/>
</dbReference>